<organism evidence="1 2">
    <name type="scientific">Nicotiana tabacum</name>
    <name type="common">Common tobacco</name>
    <dbReference type="NCBI Taxonomy" id="4097"/>
    <lineage>
        <taxon>Eukaryota</taxon>
        <taxon>Viridiplantae</taxon>
        <taxon>Streptophyta</taxon>
        <taxon>Embryophyta</taxon>
        <taxon>Tracheophyta</taxon>
        <taxon>Spermatophyta</taxon>
        <taxon>Magnoliopsida</taxon>
        <taxon>eudicotyledons</taxon>
        <taxon>Gunneridae</taxon>
        <taxon>Pentapetalae</taxon>
        <taxon>asterids</taxon>
        <taxon>lamiids</taxon>
        <taxon>Solanales</taxon>
        <taxon>Solanaceae</taxon>
        <taxon>Nicotianoideae</taxon>
        <taxon>Nicotianeae</taxon>
        <taxon>Nicotiana</taxon>
    </lineage>
</organism>
<proteinExistence type="predicted"/>
<dbReference type="Proteomes" id="UP000790787">
    <property type="component" value="Chromosome 7"/>
</dbReference>
<name>A0AC58RP16_TOBAC</name>
<accession>A0AC58RP16</accession>
<protein>
    <submittedName>
        <fullName evidence="2">Uncharacterized protein LOC142162037</fullName>
    </submittedName>
</protein>
<keyword evidence="1" id="KW-1185">Reference proteome</keyword>
<gene>
    <name evidence="2" type="primary">LOC142162037</name>
</gene>
<reference evidence="1" key="1">
    <citation type="journal article" date="2014" name="Nat. Commun.">
        <title>The tobacco genome sequence and its comparison with those of tomato and potato.</title>
        <authorList>
            <person name="Sierro N."/>
            <person name="Battey J.N."/>
            <person name="Ouadi S."/>
            <person name="Bakaher N."/>
            <person name="Bovet L."/>
            <person name="Willig A."/>
            <person name="Goepfert S."/>
            <person name="Peitsch M.C."/>
            <person name="Ivanov N.V."/>
        </authorList>
    </citation>
    <scope>NUCLEOTIDE SEQUENCE [LARGE SCALE GENOMIC DNA]</scope>
</reference>
<reference evidence="2" key="2">
    <citation type="submission" date="2025-08" db="UniProtKB">
        <authorList>
            <consortium name="RefSeq"/>
        </authorList>
    </citation>
    <scope>IDENTIFICATION</scope>
    <source>
        <tissue evidence="2">Leaf</tissue>
    </source>
</reference>
<dbReference type="RefSeq" id="XP_075074440.1">
    <property type="nucleotide sequence ID" value="XM_075218339.1"/>
</dbReference>
<sequence length="142" mass="16153">MKGTKNQVANDLSRLEKPPIEVVDIRVEFSDEQSFSIATVSDRPPWFADIANFLANGWVPYDLTYEQKKKLQSEVKCYFWNDPFLFKLCVDGVIRRCVPEGEMASILSHCHDGLTGGHYGGNRTTANVMEVGFYWPTLNKDT</sequence>
<evidence type="ECO:0000313" key="1">
    <source>
        <dbReference type="Proteomes" id="UP000790787"/>
    </source>
</evidence>
<evidence type="ECO:0000313" key="2">
    <source>
        <dbReference type="RefSeq" id="XP_075074440.1"/>
    </source>
</evidence>